<comment type="caution">
    <text evidence="1">The sequence shown here is derived from an EMBL/GenBank/DDBJ whole genome shotgun (WGS) entry which is preliminary data.</text>
</comment>
<evidence type="ECO:0000313" key="2">
    <source>
        <dbReference type="Proteomes" id="UP000744032"/>
    </source>
</evidence>
<dbReference type="EMBL" id="JAAXMD010000006">
    <property type="protein sequence ID" value="NKQ23207.1"/>
    <property type="molecule type" value="Genomic_DNA"/>
</dbReference>
<protein>
    <submittedName>
        <fullName evidence="1">Uncharacterized protein</fullName>
    </submittedName>
</protein>
<reference evidence="1 2" key="1">
    <citation type="submission" date="2020-04" db="EMBL/GenBank/DDBJ databases">
        <title>Genome sequence of Streptomyces galbus strain I339.</title>
        <authorList>
            <person name="Silva E.A.N."/>
            <person name="Merces M."/>
            <person name="Castelo Branco A.P.O.T."/>
            <person name="Vasconcelos P.C."/>
            <person name="Costa N.P."/>
            <person name="Marinho G.C.S."/>
            <person name="Oliveira C.J.B."/>
            <person name="Araujo D."/>
            <person name="Rodrigues Junior V.S."/>
            <person name="Almeida R."/>
            <person name="Silva Filho U.R."/>
            <person name="Andrade A.S.A."/>
            <person name="Cibulski S.P."/>
        </authorList>
    </citation>
    <scope>NUCLEOTIDE SEQUENCE [LARGE SCALE GENOMIC DNA]</scope>
    <source>
        <strain evidence="1 2">I339</strain>
    </source>
</reference>
<name>A0ABX1IG56_STRGB</name>
<proteinExistence type="predicted"/>
<organism evidence="1 2">
    <name type="scientific">Streptomyces galbus</name>
    <dbReference type="NCBI Taxonomy" id="33898"/>
    <lineage>
        <taxon>Bacteria</taxon>
        <taxon>Bacillati</taxon>
        <taxon>Actinomycetota</taxon>
        <taxon>Actinomycetes</taxon>
        <taxon>Kitasatosporales</taxon>
        <taxon>Streptomycetaceae</taxon>
        <taxon>Streptomyces</taxon>
    </lineage>
</organism>
<dbReference type="Proteomes" id="UP000744032">
    <property type="component" value="Unassembled WGS sequence"/>
</dbReference>
<accession>A0ABX1IG56</accession>
<dbReference type="RefSeq" id="WP_168372017.1">
    <property type="nucleotide sequence ID" value="NZ_JAAXMD010000006.1"/>
</dbReference>
<gene>
    <name evidence="1" type="ORF">HF200_01700</name>
</gene>
<keyword evidence="2" id="KW-1185">Reference proteome</keyword>
<sequence length="70" mass="7420">MSDLDRICDPVCAATDLFPDRGSEHSAFAAAFDGNTTISPLARLGNRQRANVLTYYGSGDIGKASVYAAH</sequence>
<evidence type="ECO:0000313" key="1">
    <source>
        <dbReference type="EMBL" id="NKQ23207.1"/>
    </source>
</evidence>